<dbReference type="InterPro" id="IPR002110">
    <property type="entry name" value="Ankyrin_rpt"/>
</dbReference>
<sequence>MAEPLYKRLPRAAISQLLSDYLQLEPTSTPTLLNTTAEPLYKAASGGGHLTVVERLLTAGADVNADTGRRDGRTALQAAFEGGHLAVAERLQRELKRLTS</sequence>
<dbReference type="InterPro" id="IPR036770">
    <property type="entry name" value="Ankyrin_rpt-contain_sf"/>
</dbReference>
<gene>
    <name evidence="2" type="ORF">MFIFM68171_02545</name>
</gene>
<feature type="repeat" description="ANK" evidence="1">
    <location>
        <begin position="35"/>
        <end position="68"/>
    </location>
</feature>
<organism evidence="2 3">
    <name type="scientific">Madurella fahalii</name>
    <dbReference type="NCBI Taxonomy" id="1157608"/>
    <lineage>
        <taxon>Eukaryota</taxon>
        <taxon>Fungi</taxon>
        <taxon>Dikarya</taxon>
        <taxon>Ascomycota</taxon>
        <taxon>Pezizomycotina</taxon>
        <taxon>Sordariomycetes</taxon>
        <taxon>Sordariomycetidae</taxon>
        <taxon>Sordariales</taxon>
        <taxon>Sordariales incertae sedis</taxon>
        <taxon>Madurella</taxon>
    </lineage>
</organism>
<evidence type="ECO:0000313" key="2">
    <source>
        <dbReference type="EMBL" id="GAB1312335.1"/>
    </source>
</evidence>
<dbReference type="PROSITE" id="PS50088">
    <property type="entry name" value="ANK_REPEAT"/>
    <property type="match status" value="1"/>
</dbReference>
<dbReference type="Proteomes" id="UP001628179">
    <property type="component" value="Unassembled WGS sequence"/>
</dbReference>
<evidence type="ECO:0000256" key="1">
    <source>
        <dbReference type="PROSITE-ProRule" id="PRU00023"/>
    </source>
</evidence>
<dbReference type="EMBL" id="BAAFSV010000001">
    <property type="protein sequence ID" value="GAB1312335.1"/>
    <property type="molecule type" value="Genomic_DNA"/>
</dbReference>
<name>A0ABQ0G3I8_9PEZI</name>
<accession>A0ABQ0G3I8</accession>
<reference evidence="2 3" key="1">
    <citation type="submission" date="2024-09" db="EMBL/GenBank/DDBJ databases">
        <title>Itraconazole resistance in Madurella fahalii resulting from another homologue of gene encoding cytochrome P450 14-alpha sterol demethylase (CYP51).</title>
        <authorList>
            <person name="Yoshioka I."/>
            <person name="Fahal A.H."/>
            <person name="Kaneko S."/>
            <person name="Yaguchi T."/>
        </authorList>
    </citation>
    <scope>NUCLEOTIDE SEQUENCE [LARGE SCALE GENOMIC DNA]</scope>
    <source>
        <strain evidence="2 3">IFM 68171</strain>
    </source>
</reference>
<dbReference type="Pfam" id="PF12796">
    <property type="entry name" value="Ank_2"/>
    <property type="match status" value="1"/>
</dbReference>
<dbReference type="GeneID" id="98173290"/>
<evidence type="ECO:0000313" key="3">
    <source>
        <dbReference type="Proteomes" id="UP001628179"/>
    </source>
</evidence>
<comment type="caution">
    <text evidence="2">The sequence shown here is derived from an EMBL/GenBank/DDBJ whole genome shotgun (WGS) entry which is preliminary data.</text>
</comment>
<keyword evidence="1" id="KW-0040">ANK repeat</keyword>
<keyword evidence="3" id="KW-1185">Reference proteome</keyword>
<proteinExistence type="predicted"/>
<dbReference type="SUPFAM" id="SSF48403">
    <property type="entry name" value="Ankyrin repeat"/>
    <property type="match status" value="1"/>
</dbReference>
<protein>
    <submittedName>
        <fullName evidence="2">Uncharacterized protein</fullName>
    </submittedName>
</protein>
<dbReference type="RefSeq" id="XP_070914068.1">
    <property type="nucleotide sequence ID" value="XM_071057967.1"/>
</dbReference>
<dbReference type="Gene3D" id="1.25.40.20">
    <property type="entry name" value="Ankyrin repeat-containing domain"/>
    <property type="match status" value="1"/>
</dbReference>
<dbReference type="SMART" id="SM00248">
    <property type="entry name" value="ANK"/>
    <property type="match status" value="2"/>
</dbReference>